<dbReference type="Proteomes" id="UP000057043">
    <property type="component" value="Unassembled WGS sequence"/>
</dbReference>
<name>A0A101FS03_9EURY</name>
<comment type="caution">
    <text evidence="2">The sequence shown here is derived from an EMBL/GenBank/DDBJ whole genome shotgun (WGS) entry which is preliminary data.</text>
</comment>
<evidence type="ECO:0000259" key="1">
    <source>
        <dbReference type="Pfam" id="PF16363"/>
    </source>
</evidence>
<accession>A0A101FS03</accession>
<dbReference type="Pfam" id="PF16363">
    <property type="entry name" value="GDP_Man_Dehyd"/>
    <property type="match status" value="1"/>
</dbReference>
<proteinExistence type="predicted"/>
<organism evidence="2 3">
    <name type="scientific">Methanothrix harundinacea</name>
    <dbReference type="NCBI Taxonomy" id="301375"/>
    <lineage>
        <taxon>Archaea</taxon>
        <taxon>Methanobacteriati</taxon>
        <taxon>Methanobacteriota</taxon>
        <taxon>Stenosarchaea group</taxon>
        <taxon>Methanomicrobia</taxon>
        <taxon>Methanotrichales</taxon>
        <taxon>Methanotrichaceae</taxon>
        <taxon>Methanothrix</taxon>
    </lineage>
</organism>
<dbReference type="PATRIC" id="fig|301375.7.peg.1835"/>
<dbReference type="AlphaFoldDB" id="A0A101FS03"/>
<evidence type="ECO:0000313" key="2">
    <source>
        <dbReference type="EMBL" id="KUK43262.1"/>
    </source>
</evidence>
<dbReference type="PRINTS" id="PR01713">
    <property type="entry name" value="NUCEPIMERASE"/>
</dbReference>
<sequence>MIYGDGSQTRDFVFVKDIVRALRLAMSSDYHGILNVGTGKSYSFNDVVGMLNEMMGTDLQPEYTENPIKNYVMHTLADTSRAKEVLGFEARYNLQEGIEKLVGAYSEK</sequence>
<gene>
    <name evidence="2" type="ORF">XD72_2363</name>
</gene>
<evidence type="ECO:0000313" key="3">
    <source>
        <dbReference type="Proteomes" id="UP000057043"/>
    </source>
</evidence>
<dbReference type="EMBL" id="LGFT01000096">
    <property type="protein sequence ID" value="KUK43262.1"/>
    <property type="molecule type" value="Genomic_DNA"/>
</dbReference>
<feature type="domain" description="NAD(P)-binding" evidence="1">
    <location>
        <begin position="2"/>
        <end position="100"/>
    </location>
</feature>
<dbReference type="Gene3D" id="3.90.25.10">
    <property type="entry name" value="UDP-galactose 4-epimerase, domain 1"/>
    <property type="match status" value="1"/>
</dbReference>
<dbReference type="PANTHER" id="PTHR43000">
    <property type="entry name" value="DTDP-D-GLUCOSE 4,6-DEHYDRATASE-RELATED"/>
    <property type="match status" value="1"/>
</dbReference>
<protein>
    <submittedName>
        <fullName evidence="2">NAD-dependent epimerase/dehydratase</fullName>
    </submittedName>
</protein>
<dbReference type="Gene3D" id="3.40.50.720">
    <property type="entry name" value="NAD(P)-binding Rossmann-like Domain"/>
    <property type="match status" value="1"/>
</dbReference>
<dbReference type="InterPro" id="IPR016040">
    <property type="entry name" value="NAD(P)-bd_dom"/>
</dbReference>
<reference evidence="2 3" key="1">
    <citation type="journal article" date="2015" name="MBio">
        <title>Genome-Resolved Metagenomic Analysis Reveals Roles for Candidate Phyla and Other Microbial Community Members in Biogeochemical Transformations in Oil Reservoirs.</title>
        <authorList>
            <person name="Hu P."/>
            <person name="Tom L."/>
            <person name="Singh A."/>
            <person name="Thomas B.C."/>
            <person name="Baker B.J."/>
            <person name="Piceno Y.M."/>
            <person name="Andersen G.L."/>
            <person name="Banfield J.F."/>
        </authorList>
    </citation>
    <scope>NUCLEOTIDE SEQUENCE [LARGE SCALE GENOMIC DNA]</scope>
    <source>
        <strain evidence="2">57_489</strain>
    </source>
</reference>
<dbReference type="InterPro" id="IPR036291">
    <property type="entry name" value="NAD(P)-bd_dom_sf"/>
</dbReference>
<dbReference type="SUPFAM" id="SSF51735">
    <property type="entry name" value="NAD(P)-binding Rossmann-fold domains"/>
    <property type="match status" value="1"/>
</dbReference>